<dbReference type="EMBL" id="LT629740">
    <property type="protein sequence ID" value="SDS82278.1"/>
    <property type="molecule type" value="Genomic_DNA"/>
</dbReference>
<evidence type="ECO:0000313" key="2">
    <source>
        <dbReference type="Proteomes" id="UP000199679"/>
    </source>
</evidence>
<organism evidence="1 2">
    <name type="scientific">Mucilaginibacter mallensis</name>
    <dbReference type="NCBI Taxonomy" id="652787"/>
    <lineage>
        <taxon>Bacteria</taxon>
        <taxon>Pseudomonadati</taxon>
        <taxon>Bacteroidota</taxon>
        <taxon>Sphingobacteriia</taxon>
        <taxon>Sphingobacteriales</taxon>
        <taxon>Sphingobacteriaceae</taxon>
        <taxon>Mucilaginibacter</taxon>
    </lineage>
</organism>
<dbReference type="STRING" id="652787.SAMN05216490_1885"/>
<dbReference type="OrthoDB" id="885133at2"/>
<dbReference type="Proteomes" id="UP000199679">
    <property type="component" value="Chromosome I"/>
</dbReference>
<proteinExistence type="predicted"/>
<dbReference type="RefSeq" id="WP_091371554.1">
    <property type="nucleotide sequence ID" value="NZ_LT629740.1"/>
</dbReference>
<gene>
    <name evidence="1" type="ORF">SAMN05216490_1885</name>
</gene>
<keyword evidence="2" id="KW-1185">Reference proteome</keyword>
<accession>A0A1H1VBY8</accession>
<dbReference type="AlphaFoldDB" id="A0A1H1VBY8"/>
<protein>
    <submittedName>
        <fullName evidence="1">Uncharacterized protein</fullName>
    </submittedName>
</protein>
<name>A0A1H1VBY8_MUCMA</name>
<sequence length="94" mass="10610">MPYKKGEGGRRQGAVNQTTKLVREVFNDVFHKLQSHPTANLYNWAIQEPGDFYKLASKLIPGQVNLDLDVHSFKLLNVDPLNNTDIEIGDEVDS</sequence>
<reference evidence="1 2" key="1">
    <citation type="submission" date="2016-10" db="EMBL/GenBank/DDBJ databases">
        <authorList>
            <person name="de Groot N.N."/>
        </authorList>
    </citation>
    <scope>NUCLEOTIDE SEQUENCE [LARGE SCALE GENOMIC DNA]</scope>
    <source>
        <strain evidence="1 2">MP1X4</strain>
    </source>
</reference>
<evidence type="ECO:0000313" key="1">
    <source>
        <dbReference type="EMBL" id="SDS82278.1"/>
    </source>
</evidence>